<feature type="region of interest" description="Disordered" evidence="14">
    <location>
        <begin position="86"/>
        <end position="111"/>
    </location>
</feature>
<dbReference type="GO" id="GO:0008559">
    <property type="term" value="F:ABC-type xenobiotic transporter activity"/>
    <property type="evidence" value="ECO:0007669"/>
    <property type="project" value="UniProtKB-EC"/>
</dbReference>
<dbReference type="InterPro" id="IPR039421">
    <property type="entry name" value="Type_1_exporter"/>
</dbReference>
<dbReference type="PROSITE" id="PS50893">
    <property type="entry name" value="ABC_TRANSPORTER_2"/>
    <property type="match status" value="1"/>
</dbReference>
<dbReference type="InterPro" id="IPR003593">
    <property type="entry name" value="AAA+_ATPase"/>
</dbReference>
<dbReference type="STRING" id="407821.A0A087U4K7"/>
<evidence type="ECO:0000259" key="17">
    <source>
        <dbReference type="PROSITE" id="PS50929"/>
    </source>
</evidence>
<dbReference type="Gene3D" id="3.40.50.300">
    <property type="entry name" value="P-loop containing nucleotide triphosphate hydrolases"/>
    <property type="match status" value="1"/>
</dbReference>
<dbReference type="InterPro" id="IPR036640">
    <property type="entry name" value="ABC1_TM_sf"/>
</dbReference>
<proteinExistence type="inferred from homology"/>
<dbReference type="PANTHER" id="PTHR43394:SF11">
    <property type="entry name" value="ATP-BINDING CASSETTE TRANSPORTER"/>
    <property type="match status" value="1"/>
</dbReference>
<evidence type="ECO:0000256" key="9">
    <source>
        <dbReference type="ARBA" id="ARBA00022967"/>
    </source>
</evidence>
<dbReference type="GO" id="GO:0015421">
    <property type="term" value="F:ABC-type oligopeptide transporter activity"/>
    <property type="evidence" value="ECO:0007669"/>
    <property type="project" value="TreeGrafter"/>
</dbReference>
<dbReference type="GO" id="GO:0017085">
    <property type="term" value="P:response to insecticide"/>
    <property type="evidence" value="ECO:0007669"/>
    <property type="project" value="UniProtKB-ARBA"/>
</dbReference>
<evidence type="ECO:0000256" key="4">
    <source>
        <dbReference type="ARBA" id="ARBA00022448"/>
    </source>
</evidence>
<comment type="catalytic activity">
    <reaction evidence="13">
        <text>ATP + H2O + xenobioticSide 1 = ADP + phosphate + xenobioticSide 2.</text>
        <dbReference type="EC" id="7.6.2.2"/>
    </reaction>
</comment>
<evidence type="ECO:0000313" key="18">
    <source>
        <dbReference type="EMBL" id="KFM72296.1"/>
    </source>
</evidence>
<dbReference type="GO" id="GO:0005524">
    <property type="term" value="F:ATP binding"/>
    <property type="evidence" value="ECO:0007669"/>
    <property type="project" value="UniProtKB-KW"/>
</dbReference>
<keyword evidence="4" id="KW-0813">Transport</keyword>
<evidence type="ECO:0000256" key="15">
    <source>
        <dbReference type="SAM" id="Phobius"/>
    </source>
</evidence>
<evidence type="ECO:0000256" key="13">
    <source>
        <dbReference type="ARBA" id="ARBA00034018"/>
    </source>
</evidence>
<evidence type="ECO:0000256" key="7">
    <source>
        <dbReference type="ARBA" id="ARBA00022741"/>
    </source>
</evidence>
<dbReference type="Proteomes" id="UP000054359">
    <property type="component" value="Unassembled WGS sequence"/>
</dbReference>
<dbReference type="GO" id="GO:0090374">
    <property type="term" value="P:oligopeptide export from mitochondrion"/>
    <property type="evidence" value="ECO:0007669"/>
    <property type="project" value="TreeGrafter"/>
</dbReference>
<evidence type="ECO:0000259" key="16">
    <source>
        <dbReference type="PROSITE" id="PS50893"/>
    </source>
</evidence>
<keyword evidence="7" id="KW-0547">Nucleotide-binding</keyword>
<dbReference type="EC" id="7.6.2.2" evidence="3"/>
<evidence type="ECO:0000256" key="11">
    <source>
        <dbReference type="ARBA" id="ARBA00023136"/>
    </source>
</evidence>
<keyword evidence="12" id="KW-0325">Glycoprotein</keyword>
<dbReference type="FunFam" id="1.20.1560.10:FF:000009">
    <property type="entry name" value="ABC transporter B family member 1"/>
    <property type="match status" value="1"/>
</dbReference>
<dbReference type="PROSITE" id="PS00211">
    <property type="entry name" value="ABC_TRANSPORTER_1"/>
    <property type="match status" value="1"/>
</dbReference>
<keyword evidence="6" id="KW-0677">Repeat</keyword>
<dbReference type="GO" id="GO:0016887">
    <property type="term" value="F:ATP hydrolysis activity"/>
    <property type="evidence" value="ECO:0007669"/>
    <property type="project" value="InterPro"/>
</dbReference>
<sequence>MEKKGSYYQLIVTQTKELDEEEDDEDPEDICEDLPILESQKNTNIECSLDDRLSPRNENQMSPKNICIGRQISSASYYDRQSSEESGFERQISSASNKQEIPVVGDDESEEDEKVNPSKVRLLKISKPEWPYALIGGLSSMIMGLQVPVLGIIFGDTLGVFSLPPDQIPEKVNFFCLLYLLIAVIAFIFSFLETFMLSVAGERLTSRLRKLVFANIITQDIAFFDHPKNSVGALCSRLTRDASNVQGATGARIATLLHAMSTFVACLIIGMLYNYKIGLVIFAFAPVMLVAFFLEGRVISDHLSVEDDAFEAASKVAVEAIDGIRTVASLHQEVTFYNKFREELLEPHRKSRLKSHVRGLIYGLVQAIQAFAYAAGMYYGGILVVNGELSYSNLLKVLEGVLFGLLMLGETFGFAPDYQKAKIGAVRIFKILDLKPRIDVFSEQGVIKDDVNGSVNFEKVRFNYPSRPDIKVLKGLNLVIEPGKTIALVGSSGCGKSTCIQLIERFYDAQHGRVMMDKEDVKDLKVSNLRSHMGLVSQEPVLFSYSIAENIAYGDNTREMDMNEVIKAARQANIHNFIVSLPQGYDTCLGERGTQLSGGQKQRVAIARALLRNPKILLLDEATSALDAESEKVVQEALDEARTGRTCLIIAHRLTTVQNADTILVLHKGKIIEKGTHQELLSRRGHYYKLQNSQAETLN</sequence>
<feature type="domain" description="ABC transporter" evidence="16">
    <location>
        <begin position="455"/>
        <end position="693"/>
    </location>
</feature>
<evidence type="ECO:0000256" key="8">
    <source>
        <dbReference type="ARBA" id="ARBA00022840"/>
    </source>
</evidence>
<dbReference type="CDD" id="cd18578">
    <property type="entry name" value="ABC_6TM_Pgp_ABCB1_D2_like"/>
    <property type="match status" value="1"/>
</dbReference>
<dbReference type="SUPFAM" id="SSF90123">
    <property type="entry name" value="ABC transporter transmembrane region"/>
    <property type="match status" value="1"/>
</dbReference>
<evidence type="ECO:0000256" key="12">
    <source>
        <dbReference type="ARBA" id="ARBA00023180"/>
    </source>
</evidence>
<evidence type="ECO:0000256" key="5">
    <source>
        <dbReference type="ARBA" id="ARBA00022692"/>
    </source>
</evidence>
<evidence type="ECO:0000256" key="1">
    <source>
        <dbReference type="ARBA" id="ARBA00004141"/>
    </source>
</evidence>
<dbReference type="OrthoDB" id="6500128at2759"/>
<dbReference type="Pfam" id="PF00005">
    <property type="entry name" value="ABC_tran"/>
    <property type="match status" value="1"/>
</dbReference>
<gene>
    <name evidence="18" type="ORF">X975_04127</name>
</gene>
<comment type="similarity">
    <text evidence="2">Belongs to the ABC transporter superfamily. ABCB family. Multidrug resistance exporter (TC 3.A.1.201) subfamily.</text>
</comment>
<dbReference type="InterPro" id="IPR011527">
    <property type="entry name" value="ABC1_TM_dom"/>
</dbReference>
<dbReference type="CDD" id="cd03249">
    <property type="entry name" value="ABC_MTABC3_MDL1_MDL2"/>
    <property type="match status" value="1"/>
</dbReference>
<accession>A0A087U4K7</accession>
<dbReference type="InterPro" id="IPR017871">
    <property type="entry name" value="ABC_transporter-like_CS"/>
</dbReference>
<dbReference type="GO" id="GO:0005743">
    <property type="term" value="C:mitochondrial inner membrane"/>
    <property type="evidence" value="ECO:0007669"/>
    <property type="project" value="TreeGrafter"/>
</dbReference>
<dbReference type="SUPFAM" id="SSF52540">
    <property type="entry name" value="P-loop containing nucleoside triphosphate hydrolases"/>
    <property type="match status" value="1"/>
</dbReference>
<keyword evidence="11 15" id="KW-0472">Membrane</keyword>
<feature type="transmembrane region" description="Helical" evidence="15">
    <location>
        <begin position="174"/>
        <end position="200"/>
    </location>
</feature>
<reference evidence="18 19" key="1">
    <citation type="submission" date="2013-11" db="EMBL/GenBank/DDBJ databases">
        <title>Genome sequencing of Stegodyphus mimosarum.</title>
        <authorList>
            <person name="Bechsgaard J."/>
        </authorList>
    </citation>
    <scope>NUCLEOTIDE SEQUENCE [LARGE SCALE GENOMIC DNA]</scope>
</reference>
<organism evidence="18 19">
    <name type="scientific">Stegodyphus mimosarum</name>
    <name type="common">African social velvet spider</name>
    <dbReference type="NCBI Taxonomy" id="407821"/>
    <lineage>
        <taxon>Eukaryota</taxon>
        <taxon>Metazoa</taxon>
        <taxon>Ecdysozoa</taxon>
        <taxon>Arthropoda</taxon>
        <taxon>Chelicerata</taxon>
        <taxon>Arachnida</taxon>
        <taxon>Araneae</taxon>
        <taxon>Araneomorphae</taxon>
        <taxon>Entelegynae</taxon>
        <taxon>Eresoidea</taxon>
        <taxon>Eresidae</taxon>
        <taxon>Stegodyphus</taxon>
    </lineage>
</organism>
<evidence type="ECO:0000256" key="14">
    <source>
        <dbReference type="SAM" id="MobiDB-lite"/>
    </source>
</evidence>
<dbReference type="EMBL" id="KK118129">
    <property type="protein sequence ID" value="KFM72296.1"/>
    <property type="molecule type" value="Genomic_DNA"/>
</dbReference>
<keyword evidence="9" id="KW-1278">Translocase</keyword>
<evidence type="ECO:0000256" key="2">
    <source>
        <dbReference type="ARBA" id="ARBA00007577"/>
    </source>
</evidence>
<feature type="transmembrane region" description="Helical" evidence="15">
    <location>
        <begin position="253"/>
        <end position="271"/>
    </location>
</feature>
<keyword evidence="8" id="KW-0067">ATP-binding</keyword>
<dbReference type="OMA" id="VHENICY"/>
<feature type="domain" description="ABC transmembrane type-1" evidence="17">
    <location>
        <begin position="134"/>
        <end position="420"/>
    </location>
</feature>
<evidence type="ECO:0000256" key="3">
    <source>
        <dbReference type="ARBA" id="ARBA00012191"/>
    </source>
</evidence>
<dbReference type="InterPro" id="IPR027417">
    <property type="entry name" value="P-loop_NTPase"/>
</dbReference>
<feature type="transmembrane region" description="Helical" evidence="15">
    <location>
        <begin position="359"/>
        <end position="380"/>
    </location>
</feature>
<evidence type="ECO:0000313" key="19">
    <source>
        <dbReference type="Proteomes" id="UP000054359"/>
    </source>
</evidence>
<name>A0A087U4K7_STEMI</name>
<dbReference type="SMART" id="SM00382">
    <property type="entry name" value="AAA"/>
    <property type="match status" value="1"/>
</dbReference>
<dbReference type="Gene3D" id="1.20.1560.10">
    <property type="entry name" value="ABC transporter type 1, transmembrane domain"/>
    <property type="match status" value="1"/>
</dbReference>
<protein>
    <recommendedName>
        <fullName evidence="3">ABC-type xenobiotic transporter</fullName>
        <ecNumber evidence="3">7.6.2.2</ecNumber>
    </recommendedName>
</protein>
<feature type="non-terminal residue" evidence="18">
    <location>
        <position position="699"/>
    </location>
</feature>
<evidence type="ECO:0000256" key="10">
    <source>
        <dbReference type="ARBA" id="ARBA00022989"/>
    </source>
</evidence>
<dbReference type="GO" id="GO:0097254">
    <property type="term" value="P:renal tubular secretion"/>
    <property type="evidence" value="ECO:0007669"/>
    <property type="project" value="UniProtKB-ARBA"/>
</dbReference>
<evidence type="ECO:0000256" key="6">
    <source>
        <dbReference type="ARBA" id="ARBA00022737"/>
    </source>
</evidence>
<dbReference type="FunFam" id="3.40.50.300:FF:000479">
    <property type="entry name" value="Multidrug resistance protein 1A"/>
    <property type="match status" value="1"/>
</dbReference>
<dbReference type="PROSITE" id="PS50929">
    <property type="entry name" value="ABC_TM1F"/>
    <property type="match status" value="1"/>
</dbReference>
<dbReference type="Pfam" id="PF00664">
    <property type="entry name" value="ABC_membrane"/>
    <property type="match status" value="1"/>
</dbReference>
<keyword evidence="19" id="KW-1185">Reference proteome</keyword>
<feature type="transmembrane region" description="Helical" evidence="15">
    <location>
        <begin position="277"/>
        <end position="294"/>
    </location>
</feature>
<keyword evidence="5 15" id="KW-0812">Transmembrane</keyword>
<comment type="subcellular location">
    <subcellularLocation>
        <location evidence="1">Membrane</location>
        <topology evidence="1">Multi-pass membrane protein</topology>
    </subcellularLocation>
</comment>
<dbReference type="InterPro" id="IPR003439">
    <property type="entry name" value="ABC_transporter-like_ATP-bd"/>
</dbReference>
<dbReference type="AlphaFoldDB" id="A0A087U4K7"/>
<dbReference type="PANTHER" id="PTHR43394">
    <property type="entry name" value="ATP-DEPENDENT PERMEASE MDL1, MITOCHONDRIAL"/>
    <property type="match status" value="1"/>
</dbReference>
<keyword evidence="10 15" id="KW-1133">Transmembrane helix</keyword>
<feature type="transmembrane region" description="Helical" evidence="15">
    <location>
        <begin position="130"/>
        <end position="154"/>
    </location>
</feature>